<dbReference type="AlphaFoldDB" id="A0AA86QUN7"/>
<gene>
    <name evidence="3" type="ORF">HINF_LOCUS48822</name>
    <name evidence="2" type="ORF">HINF_LOCUS52138</name>
</gene>
<keyword evidence="1" id="KW-0812">Transmembrane</keyword>
<feature type="transmembrane region" description="Helical" evidence="1">
    <location>
        <begin position="126"/>
        <end position="147"/>
    </location>
</feature>
<reference evidence="2" key="1">
    <citation type="submission" date="2023-06" db="EMBL/GenBank/DDBJ databases">
        <authorList>
            <person name="Kurt Z."/>
        </authorList>
    </citation>
    <scope>NUCLEOTIDE SEQUENCE</scope>
</reference>
<keyword evidence="1" id="KW-1133">Transmembrane helix</keyword>
<proteinExistence type="predicted"/>
<dbReference type="EMBL" id="CATOUU010000977">
    <property type="protein sequence ID" value="CAI9964493.1"/>
    <property type="molecule type" value="Genomic_DNA"/>
</dbReference>
<accession>A0AA86QUN7</accession>
<comment type="caution">
    <text evidence="2">The sequence shown here is derived from an EMBL/GenBank/DDBJ whole genome shotgun (WGS) entry which is preliminary data.</text>
</comment>
<keyword evidence="1" id="KW-0472">Membrane</keyword>
<sequence>MLSFVLVQSQYYYDLSVELKNGVFDVEFDSLFDYNSQQLLVTLQVIASNTLLTFKKYAVVNYEQEVQAFISCADVTPLNQNCPQLLQEVNFNLLVNVSISRPDLSNNQEFPNMISFFEKTTSKRTVGIIVGCVLGAVVFISALIIGICCCAKKKRTEPLVIQGQVMHQVGMPVMMDKLQ</sequence>
<evidence type="ECO:0000313" key="4">
    <source>
        <dbReference type="Proteomes" id="UP001642409"/>
    </source>
</evidence>
<evidence type="ECO:0000256" key="1">
    <source>
        <dbReference type="SAM" id="Phobius"/>
    </source>
</evidence>
<evidence type="ECO:0000313" key="2">
    <source>
        <dbReference type="EMBL" id="CAI9964493.1"/>
    </source>
</evidence>
<evidence type="ECO:0000313" key="3">
    <source>
        <dbReference type="EMBL" id="CAL6059598.1"/>
    </source>
</evidence>
<reference evidence="3 4" key="2">
    <citation type="submission" date="2024-07" db="EMBL/GenBank/DDBJ databases">
        <authorList>
            <person name="Akdeniz Z."/>
        </authorList>
    </citation>
    <scope>NUCLEOTIDE SEQUENCE [LARGE SCALE GENOMIC DNA]</scope>
</reference>
<keyword evidence="4" id="KW-1185">Reference proteome</keyword>
<organism evidence="2">
    <name type="scientific">Hexamita inflata</name>
    <dbReference type="NCBI Taxonomy" id="28002"/>
    <lineage>
        <taxon>Eukaryota</taxon>
        <taxon>Metamonada</taxon>
        <taxon>Diplomonadida</taxon>
        <taxon>Hexamitidae</taxon>
        <taxon>Hexamitinae</taxon>
        <taxon>Hexamita</taxon>
    </lineage>
</organism>
<dbReference type="EMBL" id="CAXDID020000226">
    <property type="protein sequence ID" value="CAL6059598.1"/>
    <property type="molecule type" value="Genomic_DNA"/>
</dbReference>
<protein>
    <submittedName>
        <fullName evidence="3">Hypothetical_protein</fullName>
    </submittedName>
</protein>
<name>A0AA86QUN7_9EUKA</name>
<dbReference type="Proteomes" id="UP001642409">
    <property type="component" value="Unassembled WGS sequence"/>
</dbReference>